<protein>
    <submittedName>
        <fullName evidence="2">Sigma-fimbriae chaperone protein</fullName>
    </submittedName>
</protein>
<dbReference type="InterPro" id="IPR016147">
    <property type="entry name" value="Pili_assmbl_chaperone_N"/>
</dbReference>
<organism evidence="2 3">
    <name type="scientific">Lysobacter capsici AZ78</name>
    <dbReference type="NCBI Taxonomy" id="1444315"/>
    <lineage>
        <taxon>Bacteria</taxon>
        <taxon>Pseudomonadati</taxon>
        <taxon>Pseudomonadota</taxon>
        <taxon>Gammaproteobacteria</taxon>
        <taxon>Lysobacterales</taxon>
        <taxon>Lysobacteraceae</taxon>
        <taxon>Lysobacter</taxon>
    </lineage>
</organism>
<name>A0A108UB09_9GAMM</name>
<dbReference type="EMBL" id="JAJA02000001">
    <property type="protein sequence ID" value="KWS05803.1"/>
    <property type="molecule type" value="Genomic_DNA"/>
</dbReference>
<dbReference type="OrthoDB" id="511700at2"/>
<dbReference type="InterPro" id="IPR008962">
    <property type="entry name" value="PapD-like_sf"/>
</dbReference>
<dbReference type="SUPFAM" id="SSF49354">
    <property type="entry name" value="PapD-like"/>
    <property type="match status" value="1"/>
</dbReference>
<dbReference type="AlphaFoldDB" id="A0A108UB09"/>
<keyword evidence="3" id="KW-1185">Reference proteome</keyword>
<dbReference type="Proteomes" id="UP000023435">
    <property type="component" value="Unassembled WGS sequence"/>
</dbReference>
<dbReference type="RefSeq" id="WP_082723682.1">
    <property type="nucleotide sequence ID" value="NZ_JAJA02000001.1"/>
</dbReference>
<sequence length="261" mass="27633">MSGGRWQQAVRASAASSGAPSALRPLALGLLLALIAAPAGAAGLQVTPTLLTLQARQNADGLWLSNTGTTTLQAQVRVFRWTQANGEEHFEPTQALAISPPMLELAPGARQLVRVIRLGAPPAREDSYRLIVDELPPDDANRPPGLQFVLRYSLPVFLAPAGDAAPAPKLRAQLSFQGDQVRIEVRNDGDQHAQLADLVFVDSHGTRHALQSGLLGYALPGQRMRWPLAAPAELLRGGGTLKARINGEATEQALALDPPAG</sequence>
<proteinExistence type="predicted"/>
<dbReference type="InterPro" id="IPR050643">
    <property type="entry name" value="Periplasmic_pilus_chap"/>
</dbReference>
<reference evidence="2 3" key="1">
    <citation type="journal article" date="2014" name="Genome Announc.">
        <title>Draft Genome Sequence of Lysobacter capsici AZ78, a Bacterium Antagonistic to Plant-Pathogenic Oomycetes.</title>
        <authorList>
            <person name="Puopolo G."/>
            <person name="Sonego P."/>
            <person name="Engelen K."/>
            <person name="Pertot I."/>
        </authorList>
    </citation>
    <scope>NUCLEOTIDE SEQUENCE [LARGE SCALE GENOMIC DNA]</scope>
    <source>
        <strain evidence="2 3">AZ78</strain>
    </source>
</reference>
<dbReference type="GO" id="GO:0030288">
    <property type="term" value="C:outer membrane-bounded periplasmic space"/>
    <property type="evidence" value="ECO:0007669"/>
    <property type="project" value="InterPro"/>
</dbReference>
<dbReference type="PANTHER" id="PTHR30251:SF4">
    <property type="entry name" value="SLR1668 PROTEIN"/>
    <property type="match status" value="1"/>
</dbReference>
<evidence type="ECO:0000259" key="1">
    <source>
        <dbReference type="Pfam" id="PF00345"/>
    </source>
</evidence>
<comment type="caution">
    <text evidence="2">The sequence shown here is derived from an EMBL/GenBank/DDBJ whole genome shotgun (WGS) entry which is preliminary data.</text>
</comment>
<dbReference type="InterPro" id="IPR013783">
    <property type="entry name" value="Ig-like_fold"/>
</dbReference>
<evidence type="ECO:0000313" key="2">
    <source>
        <dbReference type="EMBL" id="KWS05803.1"/>
    </source>
</evidence>
<dbReference type="Gene3D" id="2.60.40.10">
    <property type="entry name" value="Immunoglobulins"/>
    <property type="match status" value="1"/>
</dbReference>
<dbReference type="Pfam" id="PF00345">
    <property type="entry name" value="PapD_N"/>
    <property type="match status" value="1"/>
</dbReference>
<feature type="domain" description="Pili assembly chaperone N-terminal" evidence="1">
    <location>
        <begin position="43"/>
        <end position="162"/>
    </location>
</feature>
<dbReference type="GO" id="GO:0071555">
    <property type="term" value="P:cell wall organization"/>
    <property type="evidence" value="ECO:0007669"/>
    <property type="project" value="InterPro"/>
</dbReference>
<gene>
    <name evidence="2" type="ORF">AZ78_3355</name>
</gene>
<accession>A0A108UB09</accession>
<evidence type="ECO:0000313" key="3">
    <source>
        <dbReference type="Proteomes" id="UP000023435"/>
    </source>
</evidence>
<dbReference type="PANTHER" id="PTHR30251">
    <property type="entry name" value="PILUS ASSEMBLY CHAPERONE"/>
    <property type="match status" value="1"/>
</dbReference>